<dbReference type="PANTHER" id="PTHR12558">
    <property type="entry name" value="CELL DIVISION CYCLE 16,23,27"/>
    <property type="match status" value="1"/>
</dbReference>
<reference evidence="5 6" key="1">
    <citation type="submission" date="2023-08" db="EMBL/GenBank/DDBJ databases">
        <authorList>
            <person name="Park J.-S."/>
        </authorList>
    </citation>
    <scope>NUCLEOTIDE SEQUENCE [LARGE SCALE GENOMIC DNA]</scope>
    <source>
        <strain evidence="5 6">2205SS18-9</strain>
    </source>
</reference>
<keyword evidence="2 3" id="KW-0802">TPR repeat</keyword>
<sequence length="285" mass="34185">MNVQTTSAINQLIQWGKYKEAIEEIEKYIQNDPEESLGYALMAKVYTQKDDYDKAIYWVEEALKKDPEDALAWELQVSIAYTQEKWREFNRLVDDAFRIFPTESHFYYLKANELSSRMKFKEAMEQMEQALRISPKYALYLANYSYLLAHLNEKEGSLQYEKRALQEEVEDSSVFMYLAWSADRRGDHKIALSYFENAIRLNPNNNQVRDEYLESLQKQYFFYRMLIYPSKMFAKNRYLFLVLWLVAAFLFRPLILLFIVLYIASHWLTKLLVHVKIFGWSFSQR</sequence>
<evidence type="ECO:0000256" key="2">
    <source>
        <dbReference type="ARBA" id="ARBA00022803"/>
    </source>
</evidence>
<protein>
    <submittedName>
        <fullName evidence="5">Tetratricopeptide repeat protein</fullName>
    </submittedName>
</protein>
<accession>A0ABT9J183</accession>
<dbReference type="SMART" id="SM00028">
    <property type="entry name" value="TPR"/>
    <property type="match status" value="3"/>
</dbReference>
<keyword evidence="4" id="KW-0812">Transmembrane</keyword>
<keyword evidence="4" id="KW-0472">Membrane</keyword>
<dbReference type="Proteomes" id="UP001231941">
    <property type="component" value="Unassembled WGS sequence"/>
</dbReference>
<evidence type="ECO:0000313" key="6">
    <source>
        <dbReference type="Proteomes" id="UP001231941"/>
    </source>
</evidence>
<evidence type="ECO:0000256" key="3">
    <source>
        <dbReference type="PROSITE-ProRule" id="PRU00339"/>
    </source>
</evidence>
<dbReference type="Gene3D" id="1.25.40.10">
    <property type="entry name" value="Tetratricopeptide repeat domain"/>
    <property type="match status" value="2"/>
</dbReference>
<keyword evidence="1" id="KW-0677">Repeat</keyword>
<gene>
    <name evidence="5" type="ORF">Q5Y73_14805</name>
</gene>
<evidence type="ECO:0000256" key="1">
    <source>
        <dbReference type="ARBA" id="ARBA00022737"/>
    </source>
</evidence>
<feature type="transmembrane region" description="Helical" evidence="4">
    <location>
        <begin position="238"/>
        <end position="264"/>
    </location>
</feature>
<dbReference type="SUPFAM" id="SSF81901">
    <property type="entry name" value="HCP-like"/>
    <property type="match status" value="1"/>
</dbReference>
<keyword evidence="4" id="KW-1133">Transmembrane helix</keyword>
<dbReference type="PROSITE" id="PS50005">
    <property type="entry name" value="TPR"/>
    <property type="match status" value="3"/>
</dbReference>
<proteinExistence type="predicted"/>
<dbReference type="Pfam" id="PF07719">
    <property type="entry name" value="TPR_2"/>
    <property type="match status" value="1"/>
</dbReference>
<evidence type="ECO:0000313" key="5">
    <source>
        <dbReference type="EMBL" id="MDP5275376.1"/>
    </source>
</evidence>
<dbReference type="EMBL" id="JAVAMP010000007">
    <property type="protein sequence ID" value="MDP5275376.1"/>
    <property type="molecule type" value="Genomic_DNA"/>
</dbReference>
<evidence type="ECO:0000256" key="4">
    <source>
        <dbReference type="SAM" id="Phobius"/>
    </source>
</evidence>
<dbReference type="Pfam" id="PF14559">
    <property type="entry name" value="TPR_19"/>
    <property type="match status" value="1"/>
</dbReference>
<feature type="repeat" description="TPR" evidence="3">
    <location>
        <begin position="172"/>
        <end position="205"/>
    </location>
</feature>
<name>A0ABT9J183_9BACL</name>
<keyword evidence="6" id="KW-1185">Reference proteome</keyword>
<feature type="repeat" description="TPR" evidence="3">
    <location>
        <begin position="36"/>
        <end position="69"/>
    </location>
</feature>
<dbReference type="RefSeq" id="WP_305992685.1">
    <property type="nucleotide sequence ID" value="NZ_JAVAMP010000007.1"/>
</dbReference>
<organism evidence="5 6">
    <name type="scientific">Chengkuizengella axinellae</name>
    <dbReference type="NCBI Taxonomy" id="3064388"/>
    <lineage>
        <taxon>Bacteria</taxon>
        <taxon>Bacillati</taxon>
        <taxon>Bacillota</taxon>
        <taxon>Bacilli</taxon>
        <taxon>Bacillales</taxon>
        <taxon>Paenibacillaceae</taxon>
        <taxon>Chengkuizengella</taxon>
    </lineage>
</organism>
<dbReference type="Pfam" id="PF13181">
    <property type="entry name" value="TPR_8"/>
    <property type="match status" value="1"/>
</dbReference>
<dbReference type="InterPro" id="IPR011990">
    <property type="entry name" value="TPR-like_helical_dom_sf"/>
</dbReference>
<feature type="repeat" description="TPR" evidence="3">
    <location>
        <begin position="104"/>
        <end position="137"/>
    </location>
</feature>
<dbReference type="PANTHER" id="PTHR12558:SF13">
    <property type="entry name" value="CELL DIVISION CYCLE PROTEIN 27 HOMOLOG"/>
    <property type="match status" value="1"/>
</dbReference>
<dbReference type="InterPro" id="IPR013105">
    <property type="entry name" value="TPR_2"/>
</dbReference>
<dbReference type="InterPro" id="IPR019734">
    <property type="entry name" value="TPR_rpt"/>
</dbReference>
<comment type="caution">
    <text evidence="5">The sequence shown here is derived from an EMBL/GenBank/DDBJ whole genome shotgun (WGS) entry which is preliminary data.</text>
</comment>